<protein>
    <submittedName>
        <fullName evidence="2">Uncharacterized protein</fullName>
    </submittedName>
</protein>
<dbReference type="KEGG" id="sdyn:Mal52_32880"/>
<keyword evidence="1" id="KW-0472">Membrane</keyword>
<keyword evidence="1" id="KW-0812">Transmembrane</keyword>
<dbReference type="AlphaFoldDB" id="A0A517ZQN0"/>
<proteinExistence type="predicted"/>
<keyword evidence="3" id="KW-1185">Reference proteome</keyword>
<dbReference type="EMBL" id="CP036276">
    <property type="protein sequence ID" value="QDU44802.1"/>
    <property type="molecule type" value="Genomic_DNA"/>
</dbReference>
<reference evidence="2 3" key="1">
    <citation type="submission" date="2019-02" db="EMBL/GenBank/DDBJ databases">
        <title>Deep-cultivation of Planctomycetes and their phenomic and genomic characterization uncovers novel biology.</title>
        <authorList>
            <person name="Wiegand S."/>
            <person name="Jogler M."/>
            <person name="Boedeker C."/>
            <person name="Pinto D."/>
            <person name="Vollmers J."/>
            <person name="Rivas-Marin E."/>
            <person name="Kohn T."/>
            <person name="Peeters S.H."/>
            <person name="Heuer A."/>
            <person name="Rast P."/>
            <person name="Oberbeckmann S."/>
            <person name="Bunk B."/>
            <person name="Jeske O."/>
            <person name="Meyerdierks A."/>
            <person name="Storesund J.E."/>
            <person name="Kallscheuer N."/>
            <person name="Luecker S."/>
            <person name="Lage O.M."/>
            <person name="Pohl T."/>
            <person name="Merkel B.J."/>
            <person name="Hornburger P."/>
            <person name="Mueller R.-W."/>
            <person name="Bruemmer F."/>
            <person name="Labrenz M."/>
            <person name="Spormann A.M."/>
            <person name="Op den Camp H."/>
            <person name="Overmann J."/>
            <person name="Amann R."/>
            <person name="Jetten M.S.M."/>
            <person name="Mascher T."/>
            <person name="Medema M.H."/>
            <person name="Devos D.P."/>
            <person name="Kaster A.-K."/>
            <person name="Ovreas L."/>
            <person name="Rohde M."/>
            <person name="Galperin M.Y."/>
            <person name="Jogler C."/>
        </authorList>
    </citation>
    <scope>NUCLEOTIDE SEQUENCE [LARGE SCALE GENOMIC DNA]</scope>
    <source>
        <strain evidence="2 3">Mal52</strain>
    </source>
</reference>
<evidence type="ECO:0000313" key="2">
    <source>
        <dbReference type="EMBL" id="QDU44802.1"/>
    </source>
</evidence>
<accession>A0A517ZQN0</accession>
<dbReference type="Proteomes" id="UP000319383">
    <property type="component" value="Chromosome"/>
</dbReference>
<evidence type="ECO:0000256" key="1">
    <source>
        <dbReference type="SAM" id="Phobius"/>
    </source>
</evidence>
<name>A0A517ZQN0_9PLAN</name>
<feature type="transmembrane region" description="Helical" evidence="1">
    <location>
        <begin position="35"/>
        <end position="56"/>
    </location>
</feature>
<sequence length="58" mass="6400">MRKVGILKKLKKVHKYRVSLWGRGRSFGVNGKTRLTNLHVAGMNGLMAVSLGYALVTS</sequence>
<evidence type="ECO:0000313" key="3">
    <source>
        <dbReference type="Proteomes" id="UP000319383"/>
    </source>
</evidence>
<organism evidence="2 3">
    <name type="scientific">Symmachiella dynata</name>
    <dbReference type="NCBI Taxonomy" id="2527995"/>
    <lineage>
        <taxon>Bacteria</taxon>
        <taxon>Pseudomonadati</taxon>
        <taxon>Planctomycetota</taxon>
        <taxon>Planctomycetia</taxon>
        <taxon>Planctomycetales</taxon>
        <taxon>Planctomycetaceae</taxon>
        <taxon>Symmachiella</taxon>
    </lineage>
</organism>
<keyword evidence="1" id="KW-1133">Transmembrane helix</keyword>
<gene>
    <name evidence="2" type="ORF">Mal52_32880</name>
</gene>